<sequence length="567" mass="60523">MAAINFQSDDSGGGVVKSPRSPGHSQTVSSPWSSIVQGPPVMSSDAVSAAPVSVAPAPTFSSSIEEQIGNFTSDWCPSTTVPEIASSPDDSGTDGQGSDSGGVGGSSASKKPVWNKPSNGVVEVVSPVMGAVSWPALGESTKASPKSSSSESLKALADGPLPPALQVTGNSSPSSHTQTSASNLHPTPTPNHVAPARQKPMKRGGSFNSNLSVNGGVSHMSATGQDLVVENPHNTSGKPGTAVAEASPRDQTHIESQRGGSGAQSHNGNDHQLQRNSYRRGNGGQHPRGDGSYHHSYGGKRDQDRGNHEWNQHSRSFNSRDTHLQPQRGYPRGYIRPSVHTSTPFIPPPMPLPVQSFGNNLMYPDMPSPVFYVPGPPPPPESLRAMPLVAPIPPPMYFAVPDPLLHARIVSQIDYYFSNENLIKDTYLRKNMDEQGWVPVSLIAGFKKVLYLTDNVQLILDAMRASTVVEVQGDRIRRRNDWMRWLMHPPAQYSNLSSPQAVGRSHNQDIMASQLQGITLDETNSTNQDSVGTFFGRSSSGEFNSQSQQAGGEETGHVSGQQQAGLE</sequence>
<reference evidence="1 2" key="2">
    <citation type="journal article" date="2022" name="Mol. Ecol. Resour.">
        <title>The genomes of chicory, endive, great burdock and yacon provide insights into Asteraceae paleo-polyploidization history and plant inulin production.</title>
        <authorList>
            <person name="Fan W."/>
            <person name="Wang S."/>
            <person name="Wang H."/>
            <person name="Wang A."/>
            <person name="Jiang F."/>
            <person name="Liu H."/>
            <person name="Zhao H."/>
            <person name="Xu D."/>
            <person name="Zhang Y."/>
        </authorList>
    </citation>
    <scope>NUCLEOTIDE SEQUENCE [LARGE SCALE GENOMIC DNA]</scope>
    <source>
        <strain evidence="2">cv. Niubang</strain>
    </source>
</reference>
<dbReference type="Proteomes" id="UP001055879">
    <property type="component" value="Linkage Group LG16"/>
</dbReference>
<gene>
    <name evidence="1" type="ORF">L6452_40607</name>
</gene>
<comment type="caution">
    <text evidence="1">The sequence shown here is derived from an EMBL/GenBank/DDBJ whole genome shotgun (WGS) entry which is preliminary data.</text>
</comment>
<proteinExistence type="predicted"/>
<reference evidence="2" key="1">
    <citation type="journal article" date="2022" name="Mol. Ecol. Resour.">
        <title>The genomes of chicory, endive, great burdock and yacon provide insights into Asteraceae palaeo-polyploidization history and plant inulin production.</title>
        <authorList>
            <person name="Fan W."/>
            <person name="Wang S."/>
            <person name="Wang H."/>
            <person name="Wang A."/>
            <person name="Jiang F."/>
            <person name="Liu H."/>
            <person name="Zhao H."/>
            <person name="Xu D."/>
            <person name="Zhang Y."/>
        </authorList>
    </citation>
    <scope>NUCLEOTIDE SEQUENCE [LARGE SCALE GENOMIC DNA]</scope>
    <source>
        <strain evidence="2">cv. Niubang</strain>
    </source>
</reference>
<accession>A0ACB8XMR6</accession>
<keyword evidence="2" id="KW-1185">Reference proteome</keyword>
<name>A0ACB8XMR6_ARCLA</name>
<dbReference type="EMBL" id="CM042062">
    <property type="protein sequence ID" value="KAI3669373.1"/>
    <property type="molecule type" value="Genomic_DNA"/>
</dbReference>
<organism evidence="1 2">
    <name type="scientific">Arctium lappa</name>
    <name type="common">Greater burdock</name>
    <name type="synonym">Lappa major</name>
    <dbReference type="NCBI Taxonomy" id="4217"/>
    <lineage>
        <taxon>Eukaryota</taxon>
        <taxon>Viridiplantae</taxon>
        <taxon>Streptophyta</taxon>
        <taxon>Embryophyta</taxon>
        <taxon>Tracheophyta</taxon>
        <taxon>Spermatophyta</taxon>
        <taxon>Magnoliopsida</taxon>
        <taxon>eudicotyledons</taxon>
        <taxon>Gunneridae</taxon>
        <taxon>Pentapetalae</taxon>
        <taxon>asterids</taxon>
        <taxon>campanulids</taxon>
        <taxon>Asterales</taxon>
        <taxon>Asteraceae</taxon>
        <taxon>Carduoideae</taxon>
        <taxon>Cardueae</taxon>
        <taxon>Arctiinae</taxon>
        <taxon>Arctium</taxon>
    </lineage>
</organism>
<evidence type="ECO:0000313" key="2">
    <source>
        <dbReference type="Proteomes" id="UP001055879"/>
    </source>
</evidence>
<protein>
    <submittedName>
        <fullName evidence="1">Uncharacterized protein</fullName>
    </submittedName>
</protein>
<evidence type="ECO:0000313" key="1">
    <source>
        <dbReference type="EMBL" id="KAI3669373.1"/>
    </source>
</evidence>